<feature type="compositionally biased region" description="Polar residues" evidence="5">
    <location>
        <begin position="658"/>
        <end position="686"/>
    </location>
</feature>
<reference evidence="9" key="1">
    <citation type="journal article" date="2014" name="Proc. Natl. Acad. Sci. U.S.A.">
        <title>Extensive sampling of basidiomycete genomes demonstrates inadequacy of the white-rot/brown-rot paradigm for wood decay fungi.</title>
        <authorList>
            <person name="Riley R."/>
            <person name="Salamov A.A."/>
            <person name="Brown D.W."/>
            <person name="Nagy L.G."/>
            <person name="Floudas D."/>
            <person name="Held B.W."/>
            <person name="Levasseur A."/>
            <person name="Lombard V."/>
            <person name="Morin E."/>
            <person name="Otillar R."/>
            <person name="Lindquist E.A."/>
            <person name="Sun H."/>
            <person name="LaButti K.M."/>
            <person name="Schmutz J."/>
            <person name="Jabbour D."/>
            <person name="Luo H."/>
            <person name="Baker S.E."/>
            <person name="Pisabarro A.G."/>
            <person name="Walton J.D."/>
            <person name="Blanchette R.A."/>
            <person name="Henrissat B."/>
            <person name="Martin F."/>
            <person name="Cullen D."/>
            <person name="Hibbett D.S."/>
            <person name="Grigoriev I.V."/>
        </authorList>
    </citation>
    <scope>NUCLEOTIDE SEQUENCE [LARGE SCALE GENOMIC DNA]</scope>
    <source>
        <strain evidence="9">MUCL 33604</strain>
    </source>
</reference>
<feature type="compositionally biased region" description="Low complexity" evidence="5">
    <location>
        <begin position="687"/>
        <end position="699"/>
    </location>
</feature>
<dbReference type="Proteomes" id="UP000027265">
    <property type="component" value="Unassembled WGS sequence"/>
</dbReference>
<dbReference type="AlphaFoldDB" id="A0A067Q0A4"/>
<feature type="region of interest" description="Disordered" evidence="5">
    <location>
        <begin position="785"/>
        <end position="848"/>
    </location>
</feature>
<proteinExistence type="predicted"/>
<feature type="domain" description="Zinc finger PHD-type" evidence="6">
    <location>
        <begin position="88"/>
        <end position="133"/>
    </location>
</feature>
<evidence type="ECO:0000256" key="3">
    <source>
        <dbReference type="ARBA" id="ARBA00022833"/>
    </source>
</evidence>
<name>A0A067Q0A4_9AGAM</name>
<feature type="compositionally biased region" description="Basic and acidic residues" evidence="5">
    <location>
        <begin position="600"/>
        <end position="613"/>
    </location>
</feature>
<dbReference type="GO" id="GO:0008270">
    <property type="term" value="F:zinc ion binding"/>
    <property type="evidence" value="ECO:0007669"/>
    <property type="project" value="UniProtKB-KW"/>
</dbReference>
<dbReference type="OrthoDB" id="79252at2759"/>
<feature type="compositionally biased region" description="Polar residues" evidence="5">
    <location>
        <begin position="450"/>
        <end position="460"/>
    </location>
</feature>
<keyword evidence="1" id="KW-0479">Metal-binding</keyword>
<dbReference type="InterPro" id="IPR001965">
    <property type="entry name" value="Znf_PHD"/>
</dbReference>
<feature type="compositionally biased region" description="Low complexity" evidence="5">
    <location>
        <begin position="46"/>
        <end position="63"/>
    </location>
</feature>
<dbReference type="GO" id="GO:0006325">
    <property type="term" value="P:chromatin organization"/>
    <property type="evidence" value="ECO:0007669"/>
    <property type="project" value="UniProtKB-KW"/>
</dbReference>
<feature type="compositionally biased region" description="Low complexity" evidence="5">
    <location>
        <begin position="825"/>
        <end position="837"/>
    </location>
</feature>
<evidence type="ECO:0000313" key="9">
    <source>
        <dbReference type="Proteomes" id="UP000027265"/>
    </source>
</evidence>
<keyword evidence="9" id="KW-1185">Reference proteome</keyword>
<dbReference type="HOGENOM" id="CLU_306549_0_0_1"/>
<dbReference type="STRING" id="933084.A0A067Q0A4"/>
<keyword evidence="3" id="KW-0862">Zinc</keyword>
<feature type="region of interest" description="Disordered" evidence="5">
    <location>
        <begin position="869"/>
        <end position="949"/>
    </location>
</feature>
<feature type="domain" description="SET" evidence="7">
    <location>
        <begin position="460"/>
        <end position="729"/>
    </location>
</feature>
<dbReference type="PANTHER" id="PTHR46462">
    <property type="entry name" value="UPSET, ISOFORM A"/>
    <property type="match status" value="1"/>
</dbReference>
<dbReference type="InterPro" id="IPR001214">
    <property type="entry name" value="SET_dom"/>
</dbReference>
<dbReference type="InterPro" id="IPR013083">
    <property type="entry name" value="Znf_RING/FYVE/PHD"/>
</dbReference>
<feature type="region of interest" description="Disordered" evidence="5">
    <location>
        <begin position="419"/>
        <end position="466"/>
    </location>
</feature>
<evidence type="ECO:0000313" key="8">
    <source>
        <dbReference type="EMBL" id="KDQ60399.1"/>
    </source>
</evidence>
<feature type="region of interest" description="Disordered" evidence="5">
    <location>
        <begin position="557"/>
        <end position="699"/>
    </location>
</feature>
<dbReference type="GO" id="GO:0006355">
    <property type="term" value="P:regulation of DNA-templated transcription"/>
    <property type="evidence" value="ECO:0007669"/>
    <property type="project" value="TreeGrafter"/>
</dbReference>
<dbReference type="Pfam" id="PF00628">
    <property type="entry name" value="PHD"/>
    <property type="match status" value="1"/>
</dbReference>
<evidence type="ECO:0008006" key="10">
    <source>
        <dbReference type="Google" id="ProtNLM"/>
    </source>
</evidence>
<keyword evidence="2" id="KW-0863">Zinc-finger</keyword>
<sequence>MNGTDVDAREAALGLLGLSPSNNILPVKRKHHTTSTLRPSPPPPQSVSTHRTTSPPSRSNNNLHPPPLPSQSPPDDSTPATIDTESINCICSLSYDDGFSIACDSCSRWCHAACFSIQSPAEVPETWYCWVCHGLGESQVEEMREKGMQIQLGKEKERRSTARDGMGTGGGRGGGRVRVRGEGGGGGGGRKKSPGVERNGKRRFSTATGGVDGHAAPKRKRRLSINTTCSVQPHPTGSAVATPLDREDEHVDIDFPSSHGNNNNATITTSTSTNSKHPPNKNWGSAITETPDPETQPWTQTYIPITKDIVPHHDTQDKLRRQARAWRGVTALVQQPHEVFTHGNIPTHRFSQSPAPLVHPGQVLSPFDQTPLMYPGSSLPQTPVVTVRPLPLPIPVGYGTTPTSAHPSNSINSYFPNLGNGVHPHQHPQSPFPSSNFHAQTPSTPHPHPNSINRPASPTNPHALRPPAYALHTTAPIPSASLIAPYRSTIVPSSVYLGDVLNGWAHLGTPKPHVHILGPPLDIVLDSRLTGNEGRWVRSGCWPNAVIRPVVCGGRGERVKRKEGGGEGARDVENGRRESDGGPKEKQPGDEGNGDVEMTDLDRKVEKEKEGGVKRKKKRKDGVNGGEDHLVNGVDPGRTSGDQTSRRESGEHPLRPLSASSNHPTYAQSNQQKTGSSPSHQPNVAGSSQPPRTESRSPSPSLEFALFALRDLKAGEEVVLGWEWDDGSVVHCLPGIFGGGVGPHQLPFLRAQMTSMLHTLSSSFTTCACGERARDCVLKRMEEFVDGPDPIPQSPRPHHATQEREDVTESSEDDSSRVGARRNGKQNGTGQKNQKGGVDLGPLVGVERGFRTREKVPWSGGMSGVEMVQSPAHASGSRSRPGYEGAENVERERSERSSSVAEVARAFRAGQQKEKRTVSAPAPVVNGKGKGKDRVGGEEEDVEVVSGNGNGTRGVLKCEWFRLHLL</sequence>
<evidence type="ECO:0000256" key="1">
    <source>
        <dbReference type="ARBA" id="ARBA00022723"/>
    </source>
</evidence>
<evidence type="ECO:0000259" key="6">
    <source>
        <dbReference type="SMART" id="SM00249"/>
    </source>
</evidence>
<gene>
    <name evidence="8" type="ORF">JAAARDRAFT_605198</name>
</gene>
<accession>A0A067Q0A4</accession>
<dbReference type="InterPro" id="IPR019787">
    <property type="entry name" value="Znf_PHD-finger"/>
</dbReference>
<dbReference type="GO" id="GO:0070210">
    <property type="term" value="C:Rpd3L-Expanded complex"/>
    <property type="evidence" value="ECO:0007669"/>
    <property type="project" value="TreeGrafter"/>
</dbReference>
<feature type="compositionally biased region" description="Basic and acidic residues" evidence="5">
    <location>
        <begin position="557"/>
        <end position="589"/>
    </location>
</feature>
<dbReference type="InterPro" id="IPR011011">
    <property type="entry name" value="Znf_FYVE_PHD"/>
</dbReference>
<feature type="compositionally biased region" description="Basic and acidic residues" evidence="5">
    <location>
        <begin position="644"/>
        <end position="654"/>
    </location>
</feature>
<organism evidence="8 9">
    <name type="scientific">Jaapia argillacea MUCL 33604</name>
    <dbReference type="NCBI Taxonomy" id="933084"/>
    <lineage>
        <taxon>Eukaryota</taxon>
        <taxon>Fungi</taxon>
        <taxon>Dikarya</taxon>
        <taxon>Basidiomycota</taxon>
        <taxon>Agaricomycotina</taxon>
        <taxon>Agaricomycetes</taxon>
        <taxon>Agaricomycetidae</taxon>
        <taxon>Jaapiales</taxon>
        <taxon>Jaapiaceae</taxon>
        <taxon>Jaapia</taxon>
    </lineage>
</organism>
<dbReference type="Gene3D" id="3.30.40.10">
    <property type="entry name" value="Zinc/RING finger domain, C3HC4 (zinc finger)"/>
    <property type="match status" value="1"/>
</dbReference>
<dbReference type="SMART" id="SM00317">
    <property type="entry name" value="SET"/>
    <property type="match status" value="1"/>
</dbReference>
<evidence type="ECO:0000259" key="7">
    <source>
        <dbReference type="SMART" id="SM00317"/>
    </source>
</evidence>
<evidence type="ECO:0000256" key="4">
    <source>
        <dbReference type="ARBA" id="ARBA00022853"/>
    </source>
</evidence>
<dbReference type="SUPFAM" id="SSF82199">
    <property type="entry name" value="SET domain"/>
    <property type="match status" value="1"/>
</dbReference>
<dbReference type="SMART" id="SM00249">
    <property type="entry name" value="PHD"/>
    <property type="match status" value="1"/>
</dbReference>
<dbReference type="SUPFAM" id="SSF57903">
    <property type="entry name" value="FYVE/PHD zinc finger"/>
    <property type="match status" value="1"/>
</dbReference>
<dbReference type="PANTHER" id="PTHR46462:SF3">
    <property type="entry name" value="UPSET, ISOFORM A"/>
    <property type="match status" value="1"/>
</dbReference>
<protein>
    <recommendedName>
        <fullName evidence="10">PHD-type domain-containing protein</fullName>
    </recommendedName>
</protein>
<feature type="compositionally biased region" description="Gly residues" evidence="5">
    <location>
        <begin position="166"/>
        <end position="188"/>
    </location>
</feature>
<dbReference type="InParanoid" id="A0A067Q0A4"/>
<feature type="compositionally biased region" description="Low complexity" evidence="5">
    <location>
        <begin position="427"/>
        <end position="438"/>
    </location>
</feature>
<feature type="region of interest" description="Disordered" evidence="5">
    <location>
        <begin position="150"/>
        <end position="219"/>
    </location>
</feature>
<evidence type="ECO:0000256" key="5">
    <source>
        <dbReference type="SAM" id="MobiDB-lite"/>
    </source>
</evidence>
<keyword evidence="4" id="KW-0156">Chromatin regulator</keyword>
<feature type="compositionally biased region" description="Low complexity" evidence="5">
    <location>
        <begin position="897"/>
        <end position="909"/>
    </location>
</feature>
<feature type="compositionally biased region" description="Basic and acidic residues" evidence="5">
    <location>
        <begin position="150"/>
        <end position="162"/>
    </location>
</feature>
<evidence type="ECO:0000256" key="2">
    <source>
        <dbReference type="ARBA" id="ARBA00022771"/>
    </source>
</evidence>
<dbReference type="EMBL" id="KL197714">
    <property type="protein sequence ID" value="KDQ60399.1"/>
    <property type="molecule type" value="Genomic_DNA"/>
</dbReference>
<dbReference type="InterPro" id="IPR046341">
    <property type="entry name" value="SET_dom_sf"/>
</dbReference>
<feature type="region of interest" description="Disordered" evidence="5">
    <location>
        <begin position="15"/>
        <end position="81"/>
    </location>
</feature>
<dbReference type="GO" id="GO:0034967">
    <property type="term" value="C:Set3 complex"/>
    <property type="evidence" value="ECO:0007669"/>
    <property type="project" value="TreeGrafter"/>
</dbReference>